<protein>
    <submittedName>
        <fullName evidence="1">Uncharacterized protein</fullName>
    </submittedName>
</protein>
<evidence type="ECO:0000313" key="1">
    <source>
        <dbReference type="EMBL" id="KAJ2985873.1"/>
    </source>
</evidence>
<sequence>MQSENKTITVTEVMSFDKTHTGLKTELSKLAKTSNIQAGLPFILRGLPVAAILAGDAIAKVSGGSNRIEERMLGSDETLVLNMPSQASPSAIAEKKGDYIREGVTMMCVRCRKTSGESSQIGGPGADGWGWFGRASFGEQGSLGQGNRRQGLFP</sequence>
<dbReference type="EMBL" id="JAPDGR010001035">
    <property type="protein sequence ID" value="KAJ2985873.1"/>
    <property type="molecule type" value="Genomic_DNA"/>
</dbReference>
<comment type="caution">
    <text evidence="1">The sequence shown here is derived from an EMBL/GenBank/DDBJ whole genome shotgun (WGS) entry which is preliminary data.</text>
</comment>
<reference evidence="1" key="1">
    <citation type="submission" date="2022-10" db="EMBL/GenBank/DDBJ databases">
        <title>Genome Sequence of Xylaria curta.</title>
        <authorList>
            <person name="Buettner E."/>
        </authorList>
    </citation>
    <scope>NUCLEOTIDE SEQUENCE</scope>
    <source>
        <strain evidence="1">Babe10</strain>
    </source>
</reference>
<accession>A0ACC1P4F6</accession>
<gene>
    <name evidence="1" type="ORF">NUW58_g5303</name>
</gene>
<evidence type="ECO:0000313" key="2">
    <source>
        <dbReference type="Proteomes" id="UP001143856"/>
    </source>
</evidence>
<organism evidence="1 2">
    <name type="scientific">Xylaria curta</name>
    <dbReference type="NCBI Taxonomy" id="42375"/>
    <lineage>
        <taxon>Eukaryota</taxon>
        <taxon>Fungi</taxon>
        <taxon>Dikarya</taxon>
        <taxon>Ascomycota</taxon>
        <taxon>Pezizomycotina</taxon>
        <taxon>Sordariomycetes</taxon>
        <taxon>Xylariomycetidae</taxon>
        <taxon>Xylariales</taxon>
        <taxon>Xylariaceae</taxon>
        <taxon>Xylaria</taxon>
    </lineage>
</organism>
<dbReference type="Proteomes" id="UP001143856">
    <property type="component" value="Unassembled WGS sequence"/>
</dbReference>
<proteinExistence type="predicted"/>
<name>A0ACC1P4F6_9PEZI</name>
<keyword evidence="2" id="KW-1185">Reference proteome</keyword>